<evidence type="ECO:0000313" key="1">
    <source>
        <dbReference type="EMBL" id="MBF5051404.1"/>
    </source>
</evidence>
<evidence type="ECO:0000313" key="2">
    <source>
        <dbReference type="Proteomes" id="UP000644441"/>
    </source>
</evidence>
<accession>A0ABS0ABC1</accession>
<protein>
    <recommendedName>
        <fullName evidence="3">Molecular chaperone</fullName>
    </recommendedName>
</protein>
<reference evidence="1 2" key="1">
    <citation type="submission" date="2012-09" db="EMBL/GenBank/DDBJ databases">
        <title>Genome Sequence of alkane-degrading Bacterium Alcanivorax venustensis ISO4.</title>
        <authorList>
            <person name="Lai Q."/>
            <person name="Shao Z."/>
        </authorList>
    </citation>
    <scope>NUCLEOTIDE SEQUENCE [LARGE SCALE GENOMIC DNA]</scope>
    <source>
        <strain evidence="1 2">ISO4</strain>
    </source>
</reference>
<proteinExistence type="predicted"/>
<dbReference type="Proteomes" id="UP000644441">
    <property type="component" value="Unassembled WGS sequence"/>
</dbReference>
<gene>
    <name evidence="1" type="ORF">ISO4_00006</name>
</gene>
<dbReference type="RefSeq" id="WP_194854728.1">
    <property type="nucleotide sequence ID" value="NZ_ARXR01000001.1"/>
</dbReference>
<evidence type="ECO:0008006" key="3">
    <source>
        <dbReference type="Google" id="ProtNLM"/>
    </source>
</evidence>
<keyword evidence="2" id="KW-1185">Reference proteome</keyword>
<comment type="caution">
    <text evidence="1">The sequence shown here is derived from an EMBL/GenBank/DDBJ whole genome shotgun (WGS) entry which is preliminary data.</text>
</comment>
<name>A0ABS0ABC1_9GAMM</name>
<dbReference type="EMBL" id="ARXR01000001">
    <property type="protein sequence ID" value="MBF5051404.1"/>
    <property type="molecule type" value="Genomic_DNA"/>
</dbReference>
<organism evidence="1 2">
    <name type="scientific">Alloalcanivorax venustensis ISO4</name>
    <dbReference type="NCBI Taxonomy" id="1177184"/>
    <lineage>
        <taxon>Bacteria</taxon>
        <taxon>Pseudomonadati</taxon>
        <taxon>Pseudomonadota</taxon>
        <taxon>Gammaproteobacteria</taxon>
        <taxon>Oceanospirillales</taxon>
        <taxon>Alcanivoracaceae</taxon>
        <taxon>Alloalcanivorax</taxon>
    </lineage>
</organism>
<sequence length="492" mass="54303">MEEARQTESAWEVRLGVPEPELDKLSLASARPRRLRAWLDALPIGDPHRGAPPLLTLLDELPRLRVDGRRRLALLEEIRPRLRQLAYTLESRYLNLPLMPPERALQAAALSHRLFQGLAIGYQSVAAPLLRGKLNRPERQAAATALQRAMDARAQDLFLHMLLYKEPPAGTWQVLHNLYAEAERHALEALTVSDPELPGEEGAVLIAYGRLLLTASAQPNQLRQPALMALYRAAAHWARWMPLLADAADAPFHVDLQSDAGPQALSATAGDGQALRYFDTRPLAAALAEGGPGHRSRPLSDILSHHLRWAWLGPRERRGPRRPVDGEMLLCLGLDAVHRRLDQGEGDEPLHRVRRVDHGDGGYCLEWRGGTPNTLRAGGLLALSPMEQPQWRVGEIRWVAWLGDAVRLGVALLPETLRPVRVSAGDPNAWPAPALLVPSPEGDDPETLVVPTTGYRSGTRLTLWDGPPRDTRLGVRLAGSPDIAQYTLRPAV</sequence>